<proteinExistence type="predicted"/>
<name>A0ABT3GFC5_9BACT</name>
<dbReference type="RefSeq" id="WP_264486233.1">
    <property type="nucleotide sequence ID" value="NZ_JAPDDT010000002.1"/>
</dbReference>
<organism evidence="2 3">
    <name type="scientific">Luteolibacter arcticus</name>
    <dbReference type="NCBI Taxonomy" id="1581411"/>
    <lineage>
        <taxon>Bacteria</taxon>
        <taxon>Pseudomonadati</taxon>
        <taxon>Verrucomicrobiota</taxon>
        <taxon>Verrucomicrobiia</taxon>
        <taxon>Verrucomicrobiales</taxon>
        <taxon>Verrucomicrobiaceae</taxon>
        <taxon>Luteolibacter</taxon>
    </lineage>
</organism>
<dbReference type="Pfam" id="PF06983">
    <property type="entry name" value="3-dmu-9_3-mt"/>
    <property type="match status" value="1"/>
</dbReference>
<dbReference type="EMBL" id="JAPDDT010000002">
    <property type="protein sequence ID" value="MCW1922123.1"/>
    <property type="molecule type" value="Genomic_DNA"/>
</dbReference>
<dbReference type="Proteomes" id="UP001320876">
    <property type="component" value="Unassembled WGS sequence"/>
</dbReference>
<comment type="caution">
    <text evidence="2">The sequence shown here is derived from an EMBL/GenBank/DDBJ whole genome shotgun (WGS) entry which is preliminary data.</text>
</comment>
<accession>A0ABT3GFC5</accession>
<evidence type="ECO:0000313" key="3">
    <source>
        <dbReference type="Proteomes" id="UP001320876"/>
    </source>
</evidence>
<dbReference type="InterPro" id="IPR029068">
    <property type="entry name" value="Glyas_Bleomycin-R_OHBP_Dase"/>
</dbReference>
<protein>
    <submittedName>
        <fullName evidence="2">VOC family protein</fullName>
    </submittedName>
</protein>
<dbReference type="PANTHER" id="PTHR33990">
    <property type="entry name" value="PROTEIN YJDN-RELATED"/>
    <property type="match status" value="1"/>
</dbReference>
<evidence type="ECO:0000313" key="2">
    <source>
        <dbReference type="EMBL" id="MCW1922123.1"/>
    </source>
</evidence>
<dbReference type="Gene3D" id="3.10.180.10">
    <property type="entry name" value="2,3-Dihydroxybiphenyl 1,2-Dioxygenase, domain 1"/>
    <property type="match status" value="1"/>
</dbReference>
<dbReference type="PANTHER" id="PTHR33990:SF1">
    <property type="entry name" value="PROTEIN YJDN"/>
    <property type="match status" value="1"/>
</dbReference>
<dbReference type="CDD" id="cd06588">
    <property type="entry name" value="PhnB_like"/>
    <property type="match status" value="1"/>
</dbReference>
<feature type="domain" description="PhnB-like" evidence="1">
    <location>
        <begin position="4"/>
        <end position="134"/>
    </location>
</feature>
<reference evidence="2 3" key="1">
    <citation type="submission" date="2022-10" db="EMBL/GenBank/DDBJ databases">
        <title>Luteolibacter arcticus strain CCTCC AB 2014275, whole genome shotgun sequencing project.</title>
        <authorList>
            <person name="Zhao G."/>
            <person name="Shen L."/>
        </authorList>
    </citation>
    <scope>NUCLEOTIDE SEQUENCE [LARGE SCALE GENOMIC DNA]</scope>
    <source>
        <strain evidence="2 3">CCTCC AB 2014275</strain>
    </source>
</reference>
<dbReference type="InterPro" id="IPR028973">
    <property type="entry name" value="PhnB-like"/>
</dbReference>
<keyword evidence="3" id="KW-1185">Reference proteome</keyword>
<evidence type="ECO:0000259" key="1">
    <source>
        <dbReference type="Pfam" id="PF06983"/>
    </source>
</evidence>
<dbReference type="SUPFAM" id="SSF54593">
    <property type="entry name" value="Glyoxalase/Bleomycin resistance protein/Dihydroxybiphenyl dioxygenase"/>
    <property type="match status" value="1"/>
</dbReference>
<sequence length="141" mass="15362">MIVQPYLFFDGRCQEALTFYQENLGAQVVMAMRFKDSPVPANCGPGGNAPDPEKIMHASFKIGESLIMASDGNCEGKTKFDGFSLSISVKEKAEAERIFGVLSDGGQVCAPMVETFFSPAFGMLIDRFGVSWMVLVDTQQS</sequence>
<gene>
    <name evidence="2" type="ORF">OKA05_06135</name>
</gene>